<dbReference type="EMBL" id="JAHRIP010041000">
    <property type="protein sequence ID" value="MEQ2296925.1"/>
    <property type="molecule type" value="Genomic_DNA"/>
</dbReference>
<dbReference type="PANTHER" id="PTHR24417:SF0">
    <property type="entry name" value="SERINE_THREONINE-PROTEIN KINASE LMTK1"/>
    <property type="match status" value="1"/>
</dbReference>
<name>A0ABV0YTJ0_9TELE</name>
<feature type="compositionally biased region" description="Polar residues" evidence="1">
    <location>
        <begin position="32"/>
        <end position="42"/>
    </location>
</feature>
<accession>A0ABV0YTJ0</accession>
<evidence type="ECO:0000313" key="2">
    <source>
        <dbReference type="EMBL" id="MEQ2296925.1"/>
    </source>
</evidence>
<dbReference type="Proteomes" id="UP001469553">
    <property type="component" value="Unassembled WGS sequence"/>
</dbReference>
<evidence type="ECO:0000256" key="1">
    <source>
        <dbReference type="SAM" id="MobiDB-lite"/>
    </source>
</evidence>
<proteinExistence type="predicted"/>
<feature type="non-terminal residue" evidence="2">
    <location>
        <position position="1"/>
    </location>
</feature>
<comment type="caution">
    <text evidence="2">The sequence shown here is derived from an EMBL/GenBank/DDBJ whole genome shotgun (WGS) entry which is preliminary data.</text>
</comment>
<organism evidence="2 3">
    <name type="scientific">Ameca splendens</name>
    <dbReference type="NCBI Taxonomy" id="208324"/>
    <lineage>
        <taxon>Eukaryota</taxon>
        <taxon>Metazoa</taxon>
        <taxon>Chordata</taxon>
        <taxon>Craniata</taxon>
        <taxon>Vertebrata</taxon>
        <taxon>Euteleostomi</taxon>
        <taxon>Actinopterygii</taxon>
        <taxon>Neopterygii</taxon>
        <taxon>Teleostei</taxon>
        <taxon>Neoteleostei</taxon>
        <taxon>Acanthomorphata</taxon>
        <taxon>Ovalentaria</taxon>
        <taxon>Atherinomorphae</taxon>
        <taxon>Cyprinodontiformes</taxon>
        <taxon>Goodeidae</taxon>
        <taxon>Ameca</taxon>
    </lineage>
</organism>
<sequence>ESPTKELVEHGVPLASEGSSSGRKSQERPNVSDDSSDGNISEESAGFEWEDDFPLLPLSMSSTAADSPPRSVTKGPDPKPVQLSRFTVSPSNVSRFSITHISDSDMDSVGGSSEDGDKE</sequence>
<feature type="compositionally biased region" description="Polar residues" evidence="1">
    <location>
        <begin position="84"/>
        <end position="101"/>
    </location>
</feature>
<keyword evidence="3" id="KW-1185">Reference proteome</keyword>
<reference evidence="2 3" key="1">
    <citation type="submission" date="2021-06" db="EMBL/GenBank/DDBJ databases">
        <authorList>
            <person name="Palmer J.M."/>
        </authorList>
    </citation>
    <scope>NUCLEOTIDE SEQUENCE [LARGE SCALE GENOMIC DNA]</scope>
    <source>
        <strain evidence="2 3">AS_MEX2019</strain>
        <tissue evidence="2">Muscle</tissue>
    </source>
</reference>
<gene>
    <name evidence="2" type="ORF">AMECASPLE_029487</name>
</gene>
<protein>
    <submittedName>
        <fullName evidence="2">Uncharacterized protein</fullName>
    </submittedName>
</protein>
<dbReference type="PANTHER" id="PTHR24417">
    <property type="entry name" value="SERINE/THREONINE-PROTEIN KINASE LMTK1"/>
    <property type="match status" value="1"/>
</dbReference>
<evidence type="ECO:0000313" key="3">
    <source>
        <dbReference type="Proteomes" id="UP001469553"/>
    </source>
</evidence>
<feature type="region of interest" description="Disordered" evidence="1">
    <location>
        <begin position="1"/>
        <end position="119"/>
    </location>
</feature>